<reference evidence="1 2" key="1">
    <citation type="journal article" date="2016" name="Front. Microbiol.">
        <title>Comparative Functional Genomic Analysis of Two Vibrio Phages Reveals Complex Metabolic Interactions with the Host Cell.</title>
        <authorList>
            <person name="Skliros D."/>
            <person name="Kalatzis P.G."/>
            <person name="Katharios P."/>
            <person name="Flemetakis E."/>
        </authorList>
    </citation>
    <scope>NUCLEOTIDE SEQUENCE [LARGE SCALE GENOMIC DNA]</scope>
</reference>
<gene>
    <name evidence="1" type="ORF">phiGrn1_0020</name>
</gene>
<dbReference type="Proteomes" id="UP000230575">
    <property type="component" value="Segment"/>
</dbReference>
<protein>
    <submittedName>
        <fullName evidence="1">Uncharacterized protein</fullName>
    </submittedName>
</protein>
<proteinExistence type="predicted"/>
<sequence length="43" mass="5202">MKSRICNERRNEIFDAWCKYMFSGPNFGTEQLPRPTWDDFKDA</sequence>
<dbReference type="EMBL" id="KT919972">
    <property type="protein sequence ID" value="ALP47332.1"/>
    <property type="molecule type" value="Genomic_DNA"/>
</dbReference>
<evidence type="ECO:0000313" key="1">
    <source>
        <dbReference type="EMBL" id="ALP47332.1"/>
    </source>
</evidence>
<accession>A0A126HHF3</accession>
<name>A0A126HHF3_9CAUD</name>
<evidence type="ECO:0000313" key="2">
    <source>
        <dbReference type="Proteomes" id="UP000230575"/>
    </source>
</evidence>
<organism evidence="1 2">
    <name type="scientific">Vibrio phage phi-Grn1</name>
    <dbReference type="NCBI Taxonomy" id="1747713"/>
    <lineage>
        <taxon>Viruses</taxon>
        <taxon>Duplodnaviria</taxon>
        <taxon>Heunggongvirae</taxon>
        <taxon>Uroviricota</taxon>
        <taxon>Caudoviricetes</taxon>
        <taxon>Pantevenvirales</taxon>
        <taxon>Straboviridae</taxon>
        <taxon>Schizotequatrovirus</taxon>
        <taxon>Schizotequatrovirus valkk3</taxon>
    </lineage>
</organism>